<dbReference type="InterPro" id="IPR020103">
    <property type="entry name" value="PsdUridine_synth_cat_dom_sf"/>
</dbReference>
<dbReference type="InterPro" id="IPR050188">
    <property type="entry name" value="RluA_PseudoU_synthase"/>
</dbReference>
<accession>A0A5B9M918</accession>
<keyword evidence="4" id="KW-1185">Reference proteome</keyword>
<dbReference type="Gene3D" id="3.30.2350.10">
    <property type="entry name" value="Pseudouridine synthase"/>
    <property type="match status" value="1"/>
</dbReference>
<dbReference type="Proteomes" id="UP000321353">
    <property type="component" value="Chromosome"/>
</dbReference>
<dbReference type="EC" id="5.4.99.28" evidence="3"/>
<dbReference type="SUPFAM" id="SSF55120">
    <property type="entry name" value="Pseudouridine synthase"/>
    <property type="match status" value="1"/>
</dbReference>
<sequence>MAESDIKLLWESDLAVAVDKPAGLATQAPAGIDSLESRLQRQFDRRDSYLAFPHRLDRAVSGVILVALTKKAARLLSAQFASRKTRKQYLAVVEGRIEVGRSSPQQWDDFVRKLEDQPRAEVCDESAPHAKPARTIVKTLALDTVADRSLLELSPITGRMHQLRVQTASRGHPIVGDEMYGAAGSATGGAANPHTGRILLHAHGLEFHDPSNGRLVRVESPCPFEFTSA</sequence>
<reference evidence="3 4" key="1">
    <citation type="submission" date="2019-02" db="EMBL/GenBank/DDBJ databases">
        <title>Planctomycetal bacteria perform biofilm scaping via a novel small molecule.</title>
        <authorList>
            <person name="Jeske O."/>
            <person name="Boedeker C."/>
            <person name="Wiegand S."/>
            <person name="Breitling P."/>
            <person name="Kallscheuer N."/>
            <person name="Jogler M."/>
            <person name="Rohde M."/>
            <person name="Petersen J."/>
            <person name="Medema M.H."/>
            <person name="Surup F."/>
            <person name="Jogler C."/>
        </authorList>
    </citation>
    <scope>NUCLEOTIDE SEQUENCE [LARGE SCALE GENOMIC DNA]</scope>
    <source>
        <strain evidence="3 4">Mal15</strain>
    </source>
</reference>
<keyword evidence="3" id="KW-0413">Isomerase</keyword>
<name>A0A5B9M918_9BACT</name>
<evidence type="ECO:0000313" key="3">
    <source>
        <dbReference type="EMBL" id="QEF97163.1"/>
    </source>
</evidence>
<dbReference type="GO" id="GO:0000455">
    <property type="term" value="P:enzyme-directed rRNA pseudouridine synthesis"/>
    <property type="evidence" value="ECO:0007669"/>
    <property type="project" value="TreeGrafter"/>
</dbReference>
<dbReference type="PANTHER" id="PTHR21600">
    <property type="entry name" value="MITOCHONDRIAL RNA PSEUDOURIDINE SYNTHASE"/>
    <property type="match status" value="1"/>
</dbReference>
<dbReference type="GO" id="GO:0160151">
    <property type="term" value="F:tRNA pseudouridine(32) synthase activity"/>
    <property type="evidence" value="ECO:0007669"/>
    <property type="project" value="UniProtKB-EC"/>
</dbReference>
<dbReference type="GO" id="GO:0003723">
    <property type="term" value="F:RNA binding"/>
    <property type="evidence" value="ECO:0007669"/>
    <property type="project" value="InterPro"/>
</dbReference>
<evidence type="ECO:0000259" key="2">
    <source>
        <dbReference type="Pfam" id="PF00849"/>
    </source>
</evidence>
<comment type="similarity">
    <text evidence="1">Belongs to the pseudouridine synthase RluA family.</text>
</comment>
<organism evidence="3 4">
    <name type="scientific">Stieleria maiorica</name>
    <dbReference type="NCBI Taxonomy" id="2795974"/>
    <lineage>
        <taxon>Bacteria</taxon>
        <taxon>Pseudomonadati</taxon>
        <taxon>Planctomycetota</taxon>
        <taxon>Planctomycetia</taxon>
        <taxon>Pirellulales</taxon>
        <taxon>Pirellulaceae</taxon>
        <taxon>Stieleria</taxon>
    </lineage>
</organism>
<evidence type="ECO:0000313" key="4">
    <source>
        <dbReference type="Proteomes" id="UP000321353"/>
    </source>
</evidence>
<feature type="domain" description="Pseudouridine synthase RsuA/RluA-like" evidence="2">
    <location>
        <begin position="16"/>
        <end position="168"/>
    </location>
</feature>
<dbReference type="AlphaFoldDB" id="A0A5B9M918"/>
<proteinExistence type="inferred from homology"/>
<dbReference type="KEGG" id="smam:Mal15_12010"/>
<dbReference type="EMBL" id="CP036264">
    <property type="protein sequence ID" value="QEF97163.1"/>
    <property type="molecule type" value="Genomic_DNA"/>
</dbReference>
<dbReference type="RefSeq" id="WP_147866880.1">
    <property type="nucleotide sequence ID" value="NZ_CP036264.1"/>
</dbReference>
<dbReference type="InterPro" id="IPR006145">
    <property type="entry name" value="PsdUridine_synth_RsuA/RluA"/>
</dbReference>
<gene>
    <name evidence="3" type="primary">rluA_1</name>
    <name evidence="3" type="ORF">Mal15_12010</name>
</gene>
<dbReference type="PANTHER" id="PTHR21600:SF87">
    <property type="entry name" value="RNA PSEUDOURIDYLATE SYNTHASE DOMAIN-CONTAINING PROTEIN 1"/>
    <property type="match status" value="1"/>
</dbReference>
<dbReference type="Pfam" id="PF00849">
    <property type="entry name" value="PseudoU_synth_2"/>
    <property type="match status" value="1"/>
</dbReference>
<dbReference type="CDD" id="cd02869">
    <property type="entry name" value="PseudoU_synth_RluA_like"/>
    <property type="match status" value="1"/>
</dbReference>
<evidence type="ECO:0000256" key="1">
    <source>
        <dbReference type="ARBA" id="ARBA00010876"/>
    </source>
</evidence>
<protein>
    <submittedName>
        <fullName evidence="3">Ribosomal large subunit pseudouridine synthase A</fullName>
        <ecNumber evidence="3">5.4.99.28</ecNumber>
    </submittedName>
</protein>